<dbReference type="SMART" id="SM00434">
    <property type="entry name" value="TOP4c"/>
    <property type="match status" value="1"/>
</dbReference>
<evidence type="ECO:0000256" key="3">
    <source>
        <dbReference type="ARBA" id="ARBA00022741"/>
    </source>
</evidence>
<dbReference type="FunFam" id="2.120.10.90:FF:000005">
    <property type="entry name" value="DNA topoisomerase 4 subunit A"/>
    <property type="match status" value="1"/>
</dbReference>
<dbReference type="STRING" id="1110509.Mhar_2082"/>
<keyword evidence="6 9" id="KW-0238">DNA-binding</keyword>
<keyword evidence="5 9" id="KW-0799">Topoisomerase</keyword>
<accession>G7WPS6</accession>
<dbReference type="InterPro" id="IPR006691">
    <property type="entry name" value="GyrA/parC_rep"/>
</dbReference>
<evidence type="ECO:0000256" key="9">
    <source>
        <dbReference type="HAMAP-Rule" id="MF_01897"/>
    </source>
</evidence>
<reference evidence="11 12" key="1">
    <citation type="journal article" date="2012" name="PLoS ONE">
        <title>The genome characteristics and predicted function of methyl-group oxidation pathway in the obligate aceticlastic methanogens, Methanosaeta spp.</title>
        <authorList>
            <person name="Zhu J."/>
            <person name="Zheng H."/>
            <person name="Ai G."/>
            <person name="Zhang G."/>
            <person name="Liu D."/>
            <person name="Liu X."/>
            <person name="Dong X."/>
        </authorList>
    </citation>
    <scope>NUCLEOTIDE SEQUENCE [LARGE SCALE GENOMIC DNA]</scope>
    <source>
        <strain evidence="11 12">6Ac</strain>
    </source>
</reference>
<evidence type="ECO:0000256" key="1">
    <source>
        <dbReference type="ARBA" id="ARBA00000185"/>
    </source>
</evidence>
<comment type="similarity">
    <text evidence="2 9">Belongs to the type II topoisomerase GyrA/ParC subunit family.</text>
</comment>
<dbReference type="NCBIfam" id="NF004043">
    <property type="entry name" value="PRK05560.1"/>
    <property type="match status" value="1"/>
</dbReference>
<keyword evidence="4 9" id="KW-0067">ATP-binding</keyword>
<comment type="subunit">
    <text evidence="9">Heterotetramer, composed of two GyrA and two GyrB chains. In the heterotetramer, GyrA contains the active site tyrosine that forms a transient covalent intermediate with DNA, while GyrB binds cofactors and catalyzes ATP hydrolysis.</text>
</comment>
<comment type="miscellaneous">
    <text evidence="9">Few gyrases are as efficient as E.coli at forming negative supercoils. Not all organisms have 2 type II topoisomerases; in organisms with a single type II topoisomerase this enzyme also has to decatenate newly replicated chromosomes.</text>
</comment>
<dbReference type="InterPro" id="IPR035516">
    <property type="entry name" value="Gyrase/topoIV_suA_C"/>
</dbReference>
<evidence type="ECO:0000256" key="8">
    <source>
        <dbReference type="ARBA" id="ARBA00063644"/>
    </source>
</evidence>
<evidence type="ECO:0000256" key="4">
    <source>
        <dbReference type="ARBA" id="ARBA00022840"/>
    </source>
</evidence>
<dbReference type="EC" id="5.6.2.2" evidence="9"/>
<dbReference type="HAMAP" id="MF_01897">
    <property type="entry name" value="GyrA"/>
    <property type="match status" value="1"/>
</dbReference>
<keyword evidence="3 9" id="KW-0547">Nucleotide-binding</keyword>
<dbReference type="SUPFAM" id="SSF101904">
    <property type="entry name" value="GyrA/ParC C-terminal domain-like"/>
    <property type="match status" value="1"/>
</dbReference>
<dbReference type="CDD" id="cd00187">
    <property type="entry name" value="TOP4c"/>
    <property type="match status" value="1"/>
</dbReference>
<dbReference type="PROSITE" id="PS52040">
    <property type="entry name" value="TOPO_IIA"/>
    <property type="match status" value="1"/>
</dbReference>
<dbReference type="InterPro" id="IPR013757">
    <property type="entry name" value="Topo_IIA_A_a_sf"/>
</dbReference>
<dbReference type="GO" id="GO:0006261">
    <property type="term" value="P:DNA-templated DNA replication"/>
    <property type="evidence" value="ECO:0007669"/>
    <property type="project" value="UniProtKB-UniRule"/>
</dbReference>
<evidence type="ECO:0000313" key="12">
    <source>
        <dbReference type="Proteomes" id="UP000005877"/>
    </source>
</evidence>
<dbReference type="GO" id="GO:0003918">
    <property type="term" value="F:DNA topoisomerase type II (double strand cut, ATP-hydrolyzing) activity"/>
    <property type="evidence" value="ECO:0007669"/>
    <property type="project" value="UniProtKB-UniRule"/>
</dbReference>
<dbReference type="OrthoDB" id="371943at2157"/>
<dbReference type="GO" id="GO:0009330">
    <property type="term" value="C:DNA topoisomerase type II (double strand cut, ATP-hydrolyzing) complex"/>
    <property type="evidence" value="ECO:0007669"/>
    <property type="project" value="TreeGrafter"/>
</dbReference>
<dbReference type="HOGENOM" id="CLU_002977_6_1_2"/>
<proteinExistence type="inferred from homology"/>
<dbReference type="NCBIfam" id="TIGR01063">
    <property type="entry name" value="gyrA"/>
    <property type="match status" value="1"/>
</dbReference>
<dbReference type="GO" id="GO:0006265">
    <property type="term" value="P:DNA topological change"/>
    <property type="evidence" value="ECO:0007669"/>
    <property type="project" value="UniProtKB-UniRule"/>
</dbReference>
<feature type="active site" description="O-(5'-phospho-DNA)-tyrosine intermediate" evidence="9">
    <location>
        <position position="117"/>
    </location>
</feature>
<sequence>MTEIDVDITSEMKSSYIDYAMSVIVGRALPDVRDGLKPVHRRILYAMYEQGMTHDQPYKKSARVVGDVMGKYHPHGDAAIYETMVRMAQDFSMRYPLIDGQGNFGSIDGDPAAAMRYTEVRLSEIAGEMLTDIEKDTVDFVPNYDDSLKEPTVLPSKLPNLLVNGSSGIAVGMATNVPPHNLSEVAGGITRLIDDPDSTLEDLMEELPGPDFPTGGYILGSSGIEAAYATGRGIIKLRAKSVIERGDRPKIVVTELPYQVNKAKVVETIADLIKADRVDGISDLRDESDREGIRLVVELRSGVNPEVVINQLHRQTQLETSYSIINVVLVDGQPATLPLRDILKQYVSHRAEVIERRTSYDLDRAEKRAHILAGLLIALGKIDEVIKLIRAAESPSEARAALTEAFGLSEEQTKAILDMRLQRLTALEQGKIRSEEMDLEVAIARFREILADPREILNIIKQELAELVGKYGDGRRTQIIEAEEEIELEDLIQEEEVAVTITSDGYIKRQPLSAYRQQRRGGMGVMGADTKSEDFVTDLFIATTHEYILFFTDMGKAHWLRVFDVPSFGRTARGKSIVNLLSLEADEKITEAIPVKSFDSEGFIVMATSLGQVVKTPIRAYSNPRKGGIKAVNLRGDRLVAARLTGGDQDLILATAGGKAIRFSEGDVRPSNRGSMGVRGITLEGDDEVISMDVVRPGASLLTVTRQGYGKRTELSEYSPHRRGGKGMKNIDSRKGDVVASRTVSEEDELMITTKDGVMIRIPASDIRIQGRATQGVRIMRLKAGDEVAAVARIN</sequence>
<dbReference type="Pfam" id="PF00521">
    <property type="entry name" value="DNA_topoisoIV"/>
    <property type="match status" value="1"/>
</dbReference>
<evidence type="ECO:0000256" key="2">
    <source>
        <dbReference type="ARBA" id="ARBA00008263"/>
    </source>
</evidence>
<dbReference type="Proteomes" id="UP000005877">
    <property type="component" value="Chromosome"/>
</dbReference>
<protein>
    <recommendedName>
        <fullName evidence="9">DNA gyrase subunit A</fullName>
        <ecNumber evidence="9">5.6.2.2</ecNumber>
    </recommendedName>
</protein>
<feature type="domain" description="Topo IIA-type catalytic" evidence="10">
    <location>
        <begin position="29"/>
        <end position="491"/>
    </location>
</feature>
<keyword evidence="9" id="KW-0963">Cytoplasm</keyword>
<dbReference type="GO" id="GO:0005524">
    <property type="term" value="F:ATP binding"/>
    <property type="evidence" value="ECO:0007669"/>
    <property type="project" value="UniProtKB-UniRule"/>
</dbReference>
<comment type="catalytic activity">
    <reaction evidence="1 9">
        <text>ATP-dependent breakage, passage and rejoining of double-stranded DNA.</text>
        <dbReference type="EC" id="5.6.2.2"/>
    </reaction>
</comment>
<comment type="caution">
    <text evidence="9">Lacks conserved residue(s) required for the propagation of feature annotation.</text>
</comment>
<dbReference type="InterPro" id="IPR005743">
    <property type="entry name" value="GyrA"/>
</dbReference>
<dbReference type="FunFam" id="3.90.199.10:FF:000001">
    <property type="entry name" value="DNA gyrase subunit A"/>
    <property type="match status" value="1"/>
</dbReference>
<dbReference type="EMBL" id="CP003117">
    <property type="protein sequence ID" value="AET65438.1"/>
    <property type="molecule type" value="Genomic_DNA"/>
</dbReference>
<dbReference type="FunFam" id="1.10.268.10:FF:000001">
    <property type="entry name" value="DNA gyrase subunit A"/>
    <property type="match status" value="1"/>
</dbReference>
<dbReference type="RefSeq" id="WP_014587614.1">
    <property type="nucleotide sequence ID" value="NC_017527.1"/>
</dbReference>
<dbReference type="FunFam" id="3.30.1360.40:FF:000002">
    <property type="entry name" value="DNA gyrase subunit A"/>
    <property type="match status" value="1"/>
</dbReference>
<comment type="subunit">
    <text evidence="8">Heterotetramer composed of ParC and ParE.</text>
</comment>
<dbReference type="GO" id="GO:0005737">
    <property type="term" value="C:cytoplasm"/>
    <property type="evidence" value="ECO:0007669"/>
    <property type="project" value="UniProtKB-SubCell"/>
</dbReference>
<gene>
    <name evidence="9" type="primary">gyrA</name>
    <name evidence="11" type="ordered locus">Mhar_2082</name>
</gene>
<organism evidence="11 12">
    <name type="scientific">Methanothrix harundinacea (strain 6Ac)</name>
    <name type="common">Methanosaeta harundinacea</name>
    <dbReference type="NCBI Taxonomy" id="1110509"/>
    <lineage>
        <taxon>Archaea</taxon>
        <taxon>Methanobacteriati</taxon>
        <taxon>Methanobacteriota</taxon>
        <taxon>Stenosarchaea group</taxon>
        <taxon>Methanomicrobia</taxon>
        <taxon>Methanotrichales</taxon>
        <taxon>Methanotrichaceae</taxon>
        <taxon>Methanothrix</taxon>
    </lineage>
</organism>
<evidence type="ECO:0000259" key="10">
    <source>
        <dbReference type="PROSITE" id="PS52040"/>
    </source>
</evidence>
<dbReference type="Gene3D" id="2.120.10.90">
    <property type="entry name" value="DNA gyrase/topoisomerase IV, subunit A, C-terminal"/>
    <property type="match status" value="1"/>
</dbReference>
<dbReference type="PANTHER" id="PTHR43493:SF5">
    <property type="entry name" value="DNA GYRASE SUBUNIT A, CHLOROPLASTIC_MITOCHONDRIAL"/>
    <property type="match status" value="1"/>
</dbReference>
<dbReference type="InterPro" id="IPR013760">
    <property type="entry name" value="Topo_IIA-like_dom_sf"/>
</dbReference>
<evidence type="ECO:0000256" key="7">
    <source>
        <dbReference type="ARBA" id="ARBA00023235"/>
    </source>
</evidence>
<evidence type="ECO:0000313" key="11">
    <source>
        <dbReference type="EMBL" id="AET65438.1"/>
    </source>
</evidence>
<dbReference type="PATRIC" id="fig|1110509.7.peg.2313"/>
<dbReference type="KEGG" id="mhi:Mhar_2082"/>
<dbReference type="Gene3D" id="3.30.1360.40">
    <property type="match status" value="1"/>
</dbReference>
<comment type="function">
    <text evidence="9">A type II topoisomerase that negatively supercoils closed circular double-stranded (ds) DNA in an ATP-dependent manner to modulate DNA topology and maintain chromosomes in an underwound state. Negative supercoiling favors strand separation, and DNA replication, transcription, recombination and repair, all of which involve strand separation. Also able to catalyze the interconversion of other topological isomers of dsDNA rings, including catenanes and knotted rings. Type II topoisomerases break and join 2 DNA strands simultaneously in an ATP-dependent manner.</text>
</comment>
<dbReference type="InterPro" id="IPR050220">
    <property type="entry name" value="Type_II_DNA_Topoisomerases"/>
</dbReference>
<dbReference type="GeneID" id="12511255"/>
<dbReference type="GO" id="GO:0005694">
    <property type="term" value="C:chromosome"/>
    <property type="evidence" value="ECO:0007669"/>
    <property type="project" value="InterPro"/>
</dbReference>
<dbReference type="GO" id="GO:0003677">
    <property type="term" value="F:DNA binding"/>
    <property type="evidence" value="ECO:0007669"/>
    <property type="project" value="UniProtKB-UniRule"/>
</dbReference>
<dbReference type="PANTHER" id="PTHR43493">
    <property type="entry name" value="DNA GYRASE/TOPOISOMERASE SUBUNIT A"/>
    <property type="match status" value="1"/>
</dbReference>
<dbReference type="SUPFAM" id="SSF56719">
    <property type="entry name" value="Type II DNA topoisomerase"/>
    <property type="match status" value="1"/>
</dbReference>
<dbReference type="InterPro" id="IPR002205">
    <property type="entry name" value="Topo_IIA_dom_A"/>
</dbReference>
<name>G7WPS6_METH6</name>
<keyword evidence="7 9" id="KW-0413">Isomerase</keyword>
<comment type="subcellular location">
    <subcellularLocation>
        <location evidence="9">Cytoplasm</location>
    </subcellularLocation>
</comment>
<dbReference type="InterPro" id="IPR013758">
    <property type="entry name" value="Topo_IIA_A/C_ab"/>
</dbReference>
<dbReference type="AlphaFoldDB" id="G7WPS6"/>
<dbReference type="Gene3D" id="3.90.199.10">
    <property type="entry name" value="Topoisomerase II, domain 5"/>
    <property type="match status" value="1"/>
</dbReference>
<evidence type="ECO:0000256" key="6">
    <source>
        <dbReference type="ARBA" id="ARBA00023125"/>
    </source>
</evidence>
<keyword evidence="12" id="KW-1185">Reference proteome</keyword>
<evidence type="ECO:0000256" key="5">
    <source>
        <dbReference type="ARBA" id="ARBA00023029"/>
    </source>
</evidence>
<dbReference type="Gene3D" id="1.10.268.10">
    <property type="entry name" value="Topoisomerase, domain 3"/>
    <property type="match status" value="1"/>
</dbReference>
<dbReference type="NCBIfam" id="NF004044">
    <property type="entry name" value="PRK05561.1"/>
    <property type="match status" value="1"/>
</dbReference>
<dbReference type="Pfam" id="PF03989">
    <property type="entry name" value="DNA_gyraseA_C"/>
    <property type="match status" value="6"/>
</dbReference>